<name>A0A7H9HN59_9SACH</name>
<dbReference type="GO" id="GO:0006261">
    <property type="term" value="P:DNA-templated DNA replication"/>
    <property type="evidence" value="ECO:0007669"/>
    <property type="project" value="InterPro"/>
</dbReference>
<comment type="subcellular location">
    <subcellularLocation>
        <location evidence="1">Nucleus</location>
    </subcellularLocation>
</comment>
<proteinExistence type="inferred from homology"/>
<dbReference type="OrthoDB" id="10254730at2759"/>
<gene>
    <name evidence="9" type="ORF">HG537_0A08790</name>
</gene>
<evidence type="ECO:0000256" key="1">
    <source>
        <dbReference type="ARBA" id="ARBA00004123"/>
    </source>
</evidence>
<dbReference type="PANTHER" id="PTHR12708:SF0">
    <property type="entry name" value="DNA POLYMERASE EPSILON SUBUNIT 2"/>
    <property type="match status" value="1"/>
</dbReference>
<keyword evidence="6" id="KW-0539">Nucleus</keyword>
<dbReference type="InterPro" id="IPR016266">
    <property type="entry name" value="POLE2"/>
</dbReference>
<evidence type="ECO:0000259" key="8">
    <source>
        <dbReference type="Pfam" id="PF04042"/>
    </source>
</evidence>
<accession>A0A7H9HN59</accession>
<reference evidence="9 10" key="1">
    <citation type="submission" date="2020-06" db="EMBL/GenBank/DDBJ databases">
        <title>The yeast mating-type switching endonuclease HO is a domesticated member of an unorthodox homing genetic element family.</title>
        <authorList>
            <person name="Coughlan A.Y."/>
            <person name="Lombardi L."/>
            <person name="Braun-Galleani S."/>
            <person name="Martos A.R."/>
            <person name="Galeote V."/>
            <person name="Bigey F."/>
            <person name="Dequin S."/>
            <person name="Byrne K.P."/>
            <person name="Wolfe K.H."/>
        </authorList>
    </citation>
    <scope>NUCLEOTIDE SEQUENCE [LARGE SCALE GENOMIC DNA]</scope>
    <source>
        <strain evidence="9 10">CBS2947</strain>
    </source>
</reference>
<evidence type="ECO:0000256" key="3">
    <source>
        <dbReference type="ARBA" id="ARBA00016011"/>
    </source>
</evidence>
<dbReference type="Proteomes" id="UP000510647">
    <property type="component" value="Chromosome 1"/>
</dbReference>
<feature type="domain" description="DNA polymerase alpha/delta/epsilon subunit B" evidence="8">
    <location>
        <begin position="389"/>
        <end position="632"/>
    </location>
</feature>
<dbReference type="AlphaFoldDB" id="A0A7H9HN59"/>
<dbReference type="GO" id="GO:0042276">
    <property type="term" value="P:error-prone translesion synthesis"/>
    <property type="evidence" value="ECO:0007669"/>
    <property type="project" value="TreeGrafter"/>
</dbReference>
<dbReference type="GO" id="GO:0003677">
    <property type="term" value="F:DNA binding"/>
    <property type="evidence" value="ECO:0007669"/>
    <property type="project" value="UniProtKB-KW"/>
</dbReference>
<comment type="similarity">
    <text evidence="2">Belongs to the DNA polymerase epsilon subunit B family.</text>
</comment>
<dbReference type="InterPro" id="IPR007185">
    <property type="entry name" value="DNA_pol_a/d/e_bsu"/>
</dbReference>
<dbReference type="EMBL" id="CP059267">
    <property type="protein sequence ID" value="QLQ78631.1"/>
    <property type="molecule type" value="Genomic_DNA"/>
</dbReference>
<keyword evidence="4" id="KW-0235">DNA replication</keyword>
<evidence type="ECO:0000313" key="10">
    <source>
        <dbReference type="Proteomes" id="UP000510647"/>
    </source>
</evidence>
<dbReference type="Gene3D" id="3.60.21.60">
    <property type="match status" value="1"/>
</dbReference>
<evidence type="ECO:0000256" key="6">
    <source>
        <dbReference type="ARBA" id="ARBA00023242"/>
    </source>
</evidence>
<keyword evidence="10" id="KW-1185">Reference proteome</keyword>
<evidence type="ECO:0000256" key="4">
    <source>
        <dbReference type="ARBA" id="ARBA00022705"/>
    </source>
</evidence>
<evidence type="ECO:0000256" key="7">
    <source>
        <dbReference type="ARBA" id="ARBA00032930"/>
    </source>
</evidence>
<dbReference type="GO" id="GO:0008622">
    <property type="term" value="C:epsilon DNA polymerase complex"/>
    <property type="evidence" value="ECO:0007669"/>
    <property type="project" value="InterPro"/>
</dbReference>
<organism evidence="9 10">
    <name type="scientific">Torulaspora globosa</name>
    <dbReference type="NCBI Taxonomy" id="48254"/>
    <lineage>
        <taxon>Eukaryota</taxon>
        <taxon>Fungi</taxon>
        <taxon>Dikarya</taxon>
        <taxon>Ascomycota</taxon>
        <taxon>Saccharomycotina</taxon>
        <taxon>Saccharomycetes</taxon>
        <taxon>Saccharomycetales</taxon>
        <taxon>Saccharomycetaceae</taxon>
        <taxon>Torulaspora</taxon>
    </lineage>
</organism>
<sequence>MLSSGTVLPVKIDPPLLRPIAYRVLSKKYGLNIKSDGLVALADVVGSMFGMHWKRNADTVRFLETFALVWRQQERGLFVDEQGVVDVVKELKERERVSEPVAAVEPVRKARNGTIDGMLVRDKTEDAVLVEDTEQPSETVSEPIADEEHLDWRNYFKVVNAADQAKFSYDPVKLTFVFTPAKRDDNGDFRASLASRICDTSASARLFPNRFHLVRNKVMRNENFQDMDDFNPLSSIVAIQRDLDKTSASISAAMSITQIKNLLGRDGQNFLLLGLLSRNSKGNWCMEDLSGTIEIDISQTLPTSGLYYVPGCIVLVEGIYFTVGNKFHVSSITHPPGEKREQTLEAIGNLDLLGLHGHTSSNYISRLDNELKIRLYYLEKELTDHRIVILGGDIFLDEIDTMQALRKVLTRLNDDPPTVIIFHGSFTAVPVHASMNSKNISSTVQYRNNFDELADLISQLDNIAESSTLIFVPGVNDAWGSMASMGAAHVLPQQPMPSRFTQKLKKVCKKVIFASNPARMAYLSQEIVIIRDDITERFKRHSVPFPMEDLARSDDGSANPEVTTIRQLIKADDQLPMKVRESRKLVKTVLDQGHLSPFLTSIRPIVWSNDNALTLHPIPSTLIFCDTTAPRFDLTYNGCKALNPGKFTIGRRARYIEYNPSMKKASMEELFF</sequence>
<keyword evidence="5" id="KW-0238">DNA-binding</keyword>
<dbReference type="PANTHER" id="PTHR12708">
    <property type="entry name" value="DNA POLYMERASE EPSILON SUBUNIT B"/>
    <property type="match status" value="1"/>
</dbReference>
<evidence type="ECO:0000256" key="5">
    <source>
        <dbReference type="ARBA" id="ARBA00023125"/>
    </source>
</evidence>
<evidence type="ECO:0000313" key="9">
    <source>
        <dbReference type="EMBL" id="QLQ78631.1"/>
    </source>
</evidence>
<dbReference type="Pfam" id="PF04042">
    <property type="entry name" value="DNA_pol_E_B"/>
    <property type="match status" value="1"/>
</dbReference>
<protein>
    <recommendedName>
        <fullName evidence="3">DNA polymerase epsilon subunit B</fullName>
    </recommendedName>
    <alternativeName>
        <fullName evidence="7">DNA polymerase II subunit 2</fullName>
    </alternativeName>
</protein>
<evidence type="ECO:0000256" key="2">
    <source>
        <dbReference type="ARBA" id="ARBA00009560"/>
    </source>
</evidence>